<dbReference type="AlphaFoldDB" id="A0A382KWU7"/>
<organism evidence="1">
    <name type="scientific">marine metagenome</name>
    <dbReference type="NCBI Taxonomy" id="408172"/>
    <lineage>
        <taxon>unclassified sequences</taxon>
        <taxon>metagenomes</taxon>
        <taxon>ecological metagenomes</taxon>
    </lineage>
</organism>
<evidence type="ECO:0000313" key="1">
    <source>
        <dbReference type="EMBL" id="SVC28799.1"/>
    </source>
</evidence>
<dbReference type="InterPro" id="IPR036866">
    <property type="entry name" value="RibonucZ/Hydroxyglut_hydro"/>
</dbReference>
<reference evidence="1" key="1">
    <citation type="submission" date="2018-05" db="EMBL/GenBank/DDBJ databases">
        <authorList>
            <person name="Lanie J.A."/>
            <person name="Ng W.-L."/>
            <person name="Kazmierczak K.M."/>
            <person name="Andrzejewski T.M."/>
            <person name="Davidsen T.M."/>
            <person name="Wayne K.J."/>
            <person name="Tettelin H."/>
            <person name="Glass J.I."/>
            <person name="Rusch D."/>
            <person name="Podicherti R."/>
            <person name="Tsui H.-C.T."/>
            <person name="Winkler M.E."/>
        </authorList>
    </citation>
    <scope>NUCLEOTIDE SEQUENCE</scope>
</reference>
<evidence type="ECO:0008006" key="2">
    <source>
        <dbReference type="Google" id="ProtNLM"/>
    </source>
</evidence>
<dbReference type="EMBL" id="UINC01083263">
    <property type="protein sequence ID" value="SVC28799.1"/>
    <property type="molecule type" value="Genomic_DNA"/>
</dbReference>
<sequence length="76" mass="8279">VQIETGSDEYLVFDGGSGIRSLGQEIMSTGPGSKTVHIFISHLHYDHIQGIPFFAPAYIPGNKIIFHGGHDILQES</sequence>
<accession>A0A382KWU7</accession>
<proteinExistence type="predicted"/>
<feature type="non-terminal residue" evidence="1">
    <location>
        <position position="1"/>
    </location>
</feature>
<dbReference type="SUPFAM" id="SSF56281">
    <property type="entry name" value="Metallo-hydrolase/oxidoreductase"/>
    <property type="match status" value="1"/>
</dbReference>
<dbReference type="Gene3D" id="3.60.15.10">
    <property type="entry name" value="Ribonuclease Z/Hydroxyacylglutathione hydrolase-like"/>
    <property type="match status" value="1"/>
</dbReference>
<protein>
    <recommendedName>
        <fullName evidence="2">Metallo-beta-lactamase domain-containing protein</fullName>
    </recommendedName>
</protein>
<name>A0A382KWU7_9ZZZZ</name>
<feature type="non-terminal residue" evidence="1">
    <location>
        <position position="76"/>
    </location>
</feature>
<gene>
    <name evidence="1" type="ORF">METZ01_LOCUS281653</name>
</gene>